<keyword evidence="3" id="KW-1185">Reference proteome</keyword>
<evidence type="ECO:0000313" key="2">
    <source>
        <dbReference type="EMBL" id="KNZ64050.1"/>
    </source>
</evidence>
<sequence>SPSDTLSKLQEIIHLEESRKTKSIGTSKISEKNSKDQTDSAAALMHESKKGKKKGKRGPLCALGEHNPEVTSHDAEHCWQLHPEQRPNSGFKSSSNGPHPPTTQLVEVNDDHDLHLIQTSKLRLAGIRIFLTPLPSGSLLW</sequence>
<evidence type="ECO:0000313" key="3">
    <source>
        <dbReference type="Proteomes" id="UP000037035"/>
    </source>
</evidence>
<dbReference type="EMBL" id="LAVV01000817">
    <property type="protein sequence ID" value="KNZ64050.1"/>
    <property type="molecule type" value="Genomic_DNA"/>
</dbReference>
<protein>
    <submittedName>
        <fullName evidence="2">Uncharacterized protein</fullName>
    </submittedName>
</protein>
<dbReference type="AlphaFoldDB" id="A0A0L6VV21"/>
<organism evidence="2 3">
    <name type="scientific">Puccinia sorghi</name>
    <dbReference type="NCBI Taxonomy" id="27349"/>
    <lineage>
        <taxon>Eukaryota</taxon>
        <taxon>Fungi</taxon>
        <taxon>Dikarya</taxon>
        <taxon>Basidiomycota</taxon>
        <taxon>Pucciniomycotina</taxon>
        <taxon>Pucciniomycetes</taxon>
        <taxon>Pucciniales</taxon>
        <taxon>Pucciniaceae</taxon>
        <taxon>Puccinia</taxon>
    </lineage>
</organism>
<accession>A0A0L6VV21</accession>
<evidence type="ECO:0000256" key="1">
    <source>
        <dbReference type="SAM" id="MobiDB-lite"/>
    </source>
</evidence>
<feature type="compositionally biased region" description="Basic and acidic residues" evidence="1">
    <location>
        <begin position="66"/>
        <end position="85"/>
    </location>
</feature>
<reference evidence="2 3" key="1">
    <citation type="submission" date="2015-08" db="EMBL/GenBank/DDBJ databases">
        <title>Next Generation Sequencing and Analysis of the Genome of Puccinia sorghi L Schw, the Causal Agent of Maize Common Rust.</title>
        <authorList>
            <person name="Rochi L."/>
            <person name="Burguener G."/>
            <person name="Darino M."/>
            <person name="Turjanski A."/>
            <person name="Kreff E."/>
            <person name="Dieguez M.J."/>
            <person name="Sacco F."/>
        </authorList>
    </citation>
    <scope>NUCLEOTIDE SEQUENCE [LARGE SCALE GENOMIC DNA]</scope>
    <source>
        <strain evidence="2 3">RO10H11247</strain>
    </source>
</reference>
<gene>
    <name evidence="2" type="ORF">VP01_10736g1</name>
</gene>
<dbReference type="OrthoDB" id="1728030at2759"/>
<proteinExistence type="predicted"/>
<feature type="compositionally biased region" description="Polar residues" evidence="1">
    <location>
        <begin position="86"/>
        <end position="106"/>
    </location>
</feature>
<comment type="caution">
    <text evidence="2">The sequence shown here is derived from an EMBL/GenBank/DDBJ whole genome shotgun (WGS) entry which is preliminary data.</text>
</comment>
<name>A0A0L6VV21_9BASI</name>
<dbReference type="Proteomes" id="UP000037035">
    <property type="component" value="Unassembled WGS sequence"/>
</dbReference>
<feature type="region of interest" description="Disordered" evidence="1">
    <location>
        <begin position="16"/>
        <end position="106"/>
    </location>
</feature>
<feature type="compositionally biased region" description="Basic and acidic residues" evidence="1">
    <location>
        <begin position="29"/>
        <end position="38"/>
    </location>
</feature>
<dbReference type="VEuPathDB" id="FungiDB:VP01_10736g1"/>
<feature type="non-terminal residue" evidence="2">
    <location>
        <position position="1"/>
    </location>
</feature>